<dbReference type="PANTHER" id="PTHR31623:SF83">
    <property type="entry name" value="ACETYL-COA-BENZYLALCOHOL ACETYLTRANSFERASE-LIKE"/>
    <property type="match status" value="1"/>
</dbReference>
<gene>
    <name evidence="4" type="ORF">JRO89_XS02G0038400</name>
</gene>
<dbReference type="InterPro" id="IPR023213">
    <property type="entry name" value="CAT-like_dom_sf"/>
</dbReference>
<protein>
    <submittedName>
        <fullName evidence="4">Uncharacterized protein</fullName>
    </submittedName>
</protein>
<comment type="caution">
    <text evidence="4">The sequence shown here is derived from an EMBL/GenBank/DDBJ whole genome shotgun (WGS) entry which is preliminary data.</text>
</comment>
<evidence type="ECO:0000256" key="2">
    <source>
        <dbReference type="ARBA" id="ARBA00022679"/>
    </source>
</evidence>
<name>A0ABQ8IEP0_9ROSI</name>
<keyword evidence="2" id="KW-0808">Transferase</keyword>
<accession>A0ABQ8IEP0</accession>
<keyword evidence="5" id="KW-1185">Reference proteome</keyword>
<dbReference type="PANTHER" id="PTHR31623">
    <property type="entry name" value="F21J9.9"/>
    <property type="match status" value="1"/>
</dbReference>
<dbReference type="Gene3D" id="3.30.559.10">
    <property type="entry name" value="Chloramphenicol acetyltransferase-like domain"/>
    <property type="match status" value="3"/>
</dbReference>
<dbReference type="Proteomes" id="UP000827721">
    <property type="component" value="Unassembled WGS sequence"/>
</dbReference>
<organism evidence="4 5">
    <name type="scientific">Xanthoceras sorbifolium</name>
    <dbReference type="NCBI Taxonomy" id="99658"/>
    <lineage>
        <taxon>Eukaryota</taxon>
        <taxon>Viridiplantae</taxon>
        <taxon>Streptophyta</taxon>
        <taxon>Embryophyta</taxon>
        <taxon>Tracheophyta</taxon>
        <taxon>Spermatophyta</taxon>
        <taxon>Magnoliopsida</taxon>
        <taxon>eudicotyledons</taxon>
        <taxon>Gunneridae</taxon>
        <taxon>Pentapetalae</taxon>
        <taxon>rosids</taxon>
        <taxon>malvids</taxon>
        <taxon>Sapindales</taxon>
        <taxon>Sapindaceae</taxon>
        <taxon>Xanthoceroideae</taxon>
        <taxon>Xanthoceras</taxon>
    </lineage>
</organism>
<comment type="similarity">
    <text evidence="1">Belongs to the plant acyltransferase family.</text>
</comment>
<evidence type="ECO:0000313" key="4">
    <source>
        <dbReference type="EMBL" id="KAH7575035.1"/>
    </source>
</evidence>
<evidence type="ECO:0000313" key="5">
    <source>
        <dbReference type="Proteomes" id="UP000827721"/>
    </source>
</evidence>
<evidence type="ECO:0000256" key="1">
    <source>
        <dbReference type="ARBA" id="ARBA00009861"/>
    </source>
</evidence>
<keyword evidence="3" id="KW-0012">Acyltransferase</keyword>
<dbReference type="EMBL" id="JAFEMO010000002">
    <property type="protein sequence ID" value="KAH7575035.1"/>
    <property type="molecule type" value="Genomic_DNA"/>
</dbReference>
<reference evidence="4 5" key="1">
    <citation type="submission" date="2021-02" db="EMBL/GenBank/DDBJ databases">
        <title>Plant Genome Project.</title>
        <authorList>
            <person name="Zhang R.-G."/>
        </authorList>
    </citation>
    <scope>NUCLEOTIDE SEQUENCE [LARGE SCALE GENOMIC DNA]</scope>
    <source>
        <tissue evidence="4">Leaves</tissue>
    </source>
</reference>
<sequence length="385" mass="43462">MRLSLVDNRLPPATMAIIFYYTAHGGNNHQNVEQKLKRLEKSLSEILTLYYPLARRYVKETLSINCKYDGVEYAQALVNGQLSQILQGQFHEIKEPNRFVPHHQEEESATNPLVAVQINIFNCGGLAIGLRTSHRIVDAVTCSLFTNGWAKACKEGHINDVIVPNFEEEKRAKHTPRNDFATDTPVVKLPSPSKTIISEVVTRRFVFDAKTISKVMEAEDNKLKFSTAVVIALIWRAQINAARARNGGFLRPSLPSGAVNLRGKTFRKISENCCGNIYTLGTARFQADESKMRLDNFVDQVRDAITNTIAEFVDFGWGKPAWVSFAQRPYKGVMLIDTKSGDGVEAWVTMDEEEMNYFQNDPTIRISVVDEDGIPERFPIFRSKI</sequence>
<evidence type="ECO:0000256" key="3">
    <source>
        <dbReference type="ARBA" id="ARBA00023315"/>
    </source>
</evidence>
<proteinExistence type="inferred from homology"/>
<dbReference type="Pfam" id="PF02458">
    <property type="entry name" value="Transferase"/>
    <property type="match status" value="2"/>
</dbReference>